<evidence type="ECO:0000256" key="1">
    <source>
        <dbReference type="SAM" id="SignalP"/>
    </source>
</evidence>
<keyword evidence="4" id="KW-1185">Reference proteome</keyword>
<name>A0A919S6S9_9ACTN</name>
<dbReference type="RefSeq" id="WP_246595043.1">
    <property type="nucleotide sequence ID" value="NZ_BAABEA010000009.1"/>
</dbReference>
<proteinExistence type="predicted"/>
<dbReference type="InterPro" id="IPR011041">
    <property type="entry name" value="Quinoprot_gluc/sorb_DH_b-prop"/>
</dbReference>
<gene>
    <name evidence="3" type="ORF">Aau02nite_21390</name>
</gene>
<keyword evidence="1" id="KW-0732">Signal</keyword>
<comment type="caution">
    <text evidence="3">The sequence shown here is derived from an EMBL/GenBank/DDBJ whole genome shotgun (WGS) entry which is preliminary data.</text>
</comment>
<organism evidence="3 4">
    <name type="scientific">Actinoplanes auranticolor</name>
    <dbReference type="NCBI Taxonomy" id="47988"/>
    <lineage>
        <taxon>Bacteria</taxon>
        <taxon>Bacillati</taxon>
        <taxon>Actinomycetota</taxon>
        <taxon>Actinomycetes</taxon>
        <taxon>Micromonosporales</taxon>
        <taxon>Micromonosporaceae</taxon>
        <taxon>Actinoplanes</taxon>
    </lineage>
</organism>
<evidence type="ECO:0000313" key="3">
    <source>
        <dbReference type="EMBL" id="GIM66040.1"/>
    </source>
</evidence>
<feature type="chain" id="PRO_5037503268" evidence="1">
    <location>
        <begin position="32"/>
        <end position="373"/>
    </location>
</feature>
<feature type="signal peptide" evidence="1">
    <location>
        <begin position="1"/>
        <end position="31"/>
    </location>
</feature>
<dbReference type="Proteomes" id="UP000681340">
    <property type="component" value="Unassembled WGS sequence"/>
</dbReference>
<dbReference type="EMBL" id="BOQL01000018">
    <property type="protein sequence ID" value="GIM66040.1"/>
    <property type="molecule type" value="Genomic_DNA"/>
</dbReference>
<dbReference type="PANTHER" id="PTHR19328:SF13">
    <property type="entry name" value="HIPL1 PROTEIN"/>
    <property type="match status" value="1"/>
</dbReference>
<evidence type="ECO:0000259" key="2">
    <source>
        <dbReference type="Pfam" id="PF07995"/>
    </source>
</evidence>
<protein>
    <submittedName>
        <fullName evidence="3">Oxidoreductase</fullName>
    </submittedName>
</protein>
<reference evidence="3" key="1">
    <citation type="submission" date="2021-03" db="EMBL/GenBank/DDBJ databases">
        <title>Whole genome shotgun sequence of Actinoplanes auranticolor NBRC 12245.</title>
        <authorList>
            <person name="Komaki H."/>
            <person name="Tamura T."/>
        </authorList>
    </citation>
    <scope>NUCLEOTIDE SEQUENCE</scope>
    <source>
        <strain evidence="3">NBRC 12245</strain>
    </source>
</reference>
<dbReference type="Pfam" id="PF07995">
    <property type="entry name" value="GSDH"/>
    <property type="match status" value="1"/>
</dbReference>
<dbReference type="InterPro" id="IPR012938">
    <property type="entry name" value="Glc/Sorbosone_DH"/>
</dbReference>
<dbReference type="InterPro" id="IPR011042">
    <property type="entry name" value="6-blade_b-propeller_TolB-like"/>
</dbReference>
<feature type="domain" description="Glucose/Sorbosone dehydrogenase" evidence="2">
    <location>
        <begin position="57"/>
        <end position="349"/>
    </location>
</feature>
<dbReference type="SUPFAM" id="SSF50952">
    <property type="entry name" value="Soluble quinoprotein glucose dehydrogenase"/>
    <property type="match status" value="1"/>
</dbReference>
<accession>A0A919S6S9</accession>
<dbReference type="AlphaFoldDB" id="A0A919S6S9"/>
<dbReference type="PANTHER" id="PTHR19328">
    <property type="entry name" value="HEDGEHOG-INTERACTING PROTEIN"/>
    <property type="match status" value="1"/>
</dbReference>
<dbReference type="Gene3D" id="2.120.10.30">
    <property type="entry name" value="TolB, C-terminal domain"/>
    <property type="match status" value="1"/>
</dbReference>
<evidence type="ECO:0000313" key="4">
    <source>
        <dbReference type="Proteomes" id="UP000681340"/>
    </source>
</evidence>
<sequence>MSSLSKPLVQRTSLVASLVVALALPACSSGAEPATGPGGGPVATLGEPTELVTGLGAPWGLTFLPDGSALVSERITGEILRVPATGGTPQTVGVVPGVTATSEGGLLGIVASRTFARDRTVYASVSGARENSIIAVRIAADHRSLTADRVLLDGIQTADRHHGGRIAIGPDGNLWIGTGDAFEPENAADDAALNGKILRIRPDGSIPDGNAAPGSAIYSSGHRNVQGITFGPDGTAYATELGHRTWDEVNVVRSGQDYGWPETEGVEGDTGVRPIFTVHPDDASPSGVAYAAGSLWIGALGGQRLWQLPVRGAAADGQAVQHFAGDYGRIRTVEVAPDGALWLITSNTDRATWGGTDARPGDDRILRVEVRPG</sequence>